<evidence type="ECO:0000256" key="7">
    <source>
        <dbReference type="SAM" id="MobiDB-lite"/>
    </source>
</evidence>
<keyword evidence="4" id="KW-0677">Repeat</keyword>
<dbReference type="InterPro" id="IPR016024">
    <property type="entry name" value="ARM-type_fold"/>
</dbReference>
<comment type="similarity">
    <text evidence="2">Belongs to the NOP9 family.</text>
</comment>
<dbReference type="InterPro" id="IPR040000">
    <property type="entry name" value="NOP9"/>
</dbReference>
<dbReference type="InterPro" id="IPR011989">
    <property type="entry name" value="ARM-like"/>
</dbReference>
<accession>A0A0H5BZX4</accession>
<dbReference type="SUPFAM" id="SSF48371">
    <property type="entry name" value="ARM repeat"/>
    <property type="match status" value="1"/>
</dbReference>
<evidence type="ECO:0000256" key="5">
    <source>
        <dbReference type="ARBA" id="ARBA00030932"/>
    </source>
</evidence>
<dbReference type="PANTHER" id="PTHR13102">
    <property type="entry name" value="NUCLEOLAR PROTEIN 9"/>
    <property type="match status" value="1"/>
</dbReference>
<protein>
    <recommendedName>
        <fullName evidence="3">Nucleolar protein 9</fullName>
    </recommendedName>
    <alternativeName>
        <fullName evidence="5 6">Pumilio domain-containing protein NOP9</fullName>
    </alternativeName>
</protein>
<gene>
    <name evidence="8" type="primary">NOP9</name>
    <name evidence="8" type="ORF">BN1211_1043</name>
</gene>
<dbReference type="GO" id="GO:0005730">
    <property type="term" value="C:nucleolus"/>
    <property type="evidence" value="ECO:0007669"/>
    <property type="project" value="UniProtKB-SubCell"/>
</dbReference>
<dbReference type="GO" id="GO:0000447">
    <property type="term" value="P:endonucleolytic cleavage in ITS1 to separate SSU-rRNA from 5.8S rRNA and LSU-rRNA from tricistronic rRNA transcript (SSU-rRNA, 5.8S rRNA, LSU-rRNA)"/>
    <property type="evidence" value="ECO:0007669"/>
    <property type="project" value="TreeGrafter"/>
</dbReference>
<dbReference type="GO" id="GO:0030688">
    <property type="term" value="C:preribosome, small subunit precursor"/>
    <property type="evidence" value="ECO:0007669"/>
    <property type="project" value="TreeGrafter"/>
</dbReference>
<comment type="subcellular location">
    <subcellularLocation>
        <location evidence="1">Nucleus</location>
        <location evidence="1">Nucleolus</location>
    </subcellularLocation>
</comment>
<dbReference type="GO" id="GO:0000472">
    <property type="term" value="P:endonucleolytic cleavage to generate mature 5'-end of SSU-rRNA from (SSU-rRNA, 5.8S rRNA, LSU-rRNA)"/>
    <property type="evidence" value="ECO:0007669"/>
    <property type="project" value="TreeGrafter"/>
</dbReference>
<dbReference type="SMART" id="SM00025">
    <property type="entry name" value="Pumilio"/>
    <property type="match status" value="8"/>
</dbReference>
<dbReference type="Pfam" id="PF22493">
    <property type="entry name" value="PUF_NOP9"/>
    <property type="match status" value="1"/>
</dbReference>
<evidence type="ECO:0000256" key="6">
    <source>
        <dbReference type="ARBA" id="ARBA00031929"/>
    </source>
</evidence>
<dbReference type="EMBL" id="CDQK01000001">
    <property type="protein sequence ID" value="CEP21043.1"/>
    <property type="molecule type" value="Genomic_DNA"/>
</dbReference>
<name>A0A0H5BZX4_CYBJN</name>
<evidence type="ECO:0000256" key="4">
    <source>
        <dbReference type="ARBA" id="ARBA00022737"/>
    </source>
</evidence>
<proteinExistence type="inferred from homology"/>
<dbReference type="Proteomes" id="UP000038830">
    <property type="component" value="Unassembled WGS sequence"/>
</dbReference>
<feature type="compositionally biased region" description="Basic residues" evidence="7">
    <location>
        <begin position="1"/>
        <end position="10"/>
    </location>
</feature>
<feature type="region of interest" description="Disordered" evidence="7">
    <location>
        <begin position="1"/>
        <end position="43"/>
    </location>
</feature>
<organism evidence="8 9">
    <name type="scientific">Cyberlindnera jadinii (strain ATCC 18201 / CBS 1600 / BCRC 20928 / JCM 3617 / NBRC 0987 / NRRL Y-1542)</name>
    <name type="common">Torula yeast</name>
    <name type="synonym">Candida utilis</name>
    <dbReference type="NCBI Taxonomy" id="983966"/>
    <lineage>
        <taxon>Eukaryota</taxon>
        <taxon>Fungi</taxon>
        <taxon>Dikarya</taxon>
        <taxon>Ascomycota</taxon>
        <taxon>Saccharomycotina</taxon>
        <taxon>Saccharomycetes</taxon>
        <taxon>Phaffomycetales</taxon>
        <taxon>Phaffomycetaceae</taxon>
        <taxon>Cyberlindnera</taxon>
    </lineage>
</organism>
<evidence type="ECO:0000313" key="8">
    <source>
        <dbReference type="EMBL" id="CEP21043.1"/>
    </source>
</evidence>
<feature type="region of interest" description="Disordered" evidence="7">
    <location>
        <begin position="615"/>
        <end position="656"/>
    </location>
</feature>
<dbReference type="GO" id="GO:0030686">
    <property type="term" value="C:90S preribosome"/>
    <property type="evidence" value="ECO:0007669"/>
    <property type="project" value="TreeGrafter"/>
</dbReference>
<dbReference type="GO" id="GO:0000056">
    <property type="term" value="P:ribosomal small subunit export from nucleus"/>
    <property type="evidence" value="ECO:0007669"/>
    <property type="project" value="TreeGrafter"/>
</dbReference>
<dbReference type="AlphaFoldDB" id="A0A0H5BZX4"/>
<dbReference type="PANTHER" id="PTHR13102:SF0">
    <property type="entry name" value="NUCLEOLAR PROTEIN 9"/>
    <property type="match status" value="1"/>
</dbReference>
<dbReference type="GO" id="GO:0000480">
    <property type="term" value="P:endonucleolytic cleavage in 5'-ETS of tricistronic rRNA transcript (SSU-rRNA, 5.8S rRNA, LSU-rRNA)"/>
    <property type="evidence" value="ECO:0007669"/>
    <property type="project" value="TreeGrafter"/>
</dbReference>
<dbReference type="Gene3D" id="1.25.10.10">
    <property type="entry name" value="Leucine-rich Repeat Variant"/>
    <property type="match status" value="2"/>
</dbReference>
<sequence length="656" mass="76238">MGKVRGRRAQKSQDKHEGGFEPELKVFDEPVQQAAGENASHSEPNTFFGLVDSSELDYFKQAESTLNANAFENDEDRAGFVTSVLEEAKGKELKLVTNQICSKLMERLILNATDEQLKQIFKSFDGHFVSLIHQKYSSHCVETLLVRTAALVEKELLNPFPQADMGDDYISMENLFLFFLSEVRPFVKEMIVHQYASHTLRLIILILAGGELPSTTMANSTLRSKKSKIARKMIVIVDNEDFNRSFQIPSSFKSELKHLIDTLKASMDRRAAREFAIHKIASPVLQLLIQVEGLVDRDRPFWHLVFLKDNEEKDPQEEGFMEYVLSDAVGSHFFENAIKNQRVKYVERLYKLYISNRVLKLAKRDTTGSYVIQSLLKKLKQNEARQMLNELIPEMSMLMNSNLEMGQSIIDASALHHDYKRAQIIEELAKKYTPKENESDILESVLQLSGSTLGNTRDDWPTAEERRRSLFLEKLIDFDPRFLKLTVDNLLSLPKERLIQMCFHGVFSHVVENVLKPELDIIYRRRLLNQFQGEIVNMACNSYASHIVDRLWSFTLKLNMYKERIAKELVDQKEKVKESIYGRLVWKNWKMELYMRKRHDWNFAIKEEEFEKFPPKAPVTEETTDKAESKKRKDNLQLSSHTPETKKQKIRGRNRK</sequence>
<feature type="compositionally biased region" description="Basic and acidic residues" evidence="7">
    <location>
        <begin position="11"/>
        <end position="28"/>
    </location>
</feature>
<evidence type="ECO:0000313" key="9">
    <source>
        <dbReference type="Proteomes" id="UP000038830"/>
    </source>
</evidence>
<evidence type="ECO:0000256" key="3">
    <source>
        <dbReference type="ARBA" id="ARBA00016427"/>
    </source>
</evidence>
<evidence type="ECO:0000256" key="1">
    <source>
        <dbReference type="ARBA" id="ARBA00004604"/>
    </source>
</evidence>
<dbReference type="GO" id="GO:0003723">
    <property type="term" value="F:RNA binding"/>
    <property type="evidence" value="ECO:0007669"/>
    <property type="project" value="InterPro"/>
</dbReference>
<reference evidence="9" key="1">
    <citation type="journal article" date="2015" name="J. Biotechnol.">
        <title>The structure of the Cyberlindnera jadinii genome and its relation to Candida utilis analyzed by the occurrence of single nucleotide polymorphisms.</title>
        <authorList>
            <person name="Rupp O."/>
            <person name="Brinkrolf K."/>
            <person name="Buerth C."/>
            <person name="Kunigo M."/>
            <person name="Schneider J."/>
            <person name="Jaenicke S."/>
            <person name="Goesmann A."/>
            <person name="Puehler A."/>
            <person name="Jaeger K.-E."/>
            <person name="Ernst J.F."/>
        </authorList>
    </citation>
    <scope>NUCLEOTIDE SEQUENCE [LARGE SCALE GENOMIC DNA]</scope>
    <source>
        <strain evidence="9">ATCC 18201 / CBS 1600 / BCRC 20928 / JCM 3617 / NBRC 0987 / NRRL Y-1542</strain>
    </source>
</reference>
<evidence type="ECO:0000256" key="2">
    <source>
        <dbReference type="ARBA" id="ARBA00005301"/>
    </source>
</evidence>
<dbReference type="InterPro" id="IPR001313">
    <property type="entry name" value="Pumilio_RNA-bd_rpt"/>
</dbReference>